<keyword evidence="4" id="KW-0812">Transmembrane</keyword>
<evidence type="ECO:0000256" key="1">
    <source>
        <dbReference type="ARBA" id="ARBA00022729"/>
    </source>
</evidence>
<keyword evidence="4" id="KW-0472">Membrane</keyword>
<keyword evidence="3" id="KW-1015">Disulfide bond</keyword>
<gene>
    <name evidence="5" type="ORF">GSPATT00036735001</name>
</gene>
<dbReference type="AlphaFoldDB" id="A0CAY7"/>
<keyword evidence="2" id="KW-0677">Repeat</keyword>
<dbReference type="KEGG" id="ptm:GSPATT00036735001"/>
<protein>
    <recommendedName>
        <fullName evidence="7">LNR domain-containing protein</fullName>
    </recommendedName>
</protein>
<reference evidence="5 6" key="1">
    <citation type="journal article" date="2006" name="Nature">
        <title>Global trends of whole-genome duplications revealed by the ciliate Paramecium tetraurelia.</title>
        <authorList>
            <consortium name="Genoscope"/>
            <person name="Aury J.-M."/>
            <person name="Jaillon O."/>
            <person name="Duret L."/>
            <person name="Noel B."/>
            <person name="Jubin C."/>
            <person name="Porcel B.M."/>
            <person name="Segurens B."/>
            <person name="Daubin V."/>
            <person name="Anthouard V."/>
            <person name="Aiach N."/>
            <person name="Arnaiz O."/>
            <person name="Billaut A."/>
            <person name="Beisson J."/>
            <person name="Blanc I."/>
            <person name="Bouhouche K."/>
            <person name="Camara F."/>
            <person name="Duharcourt S."/>
            <person name="Guigo R."/>
            <person name="Gogendeau D."/>
            <person name="Katinka M."/>
            <person name="Keller A.-M."/>
            <person name="Kissmehl R."/>
            <person name="Klotz C."/>
            <person name="Koll F."/>
            <person name="Le Moue A."/>
            <person name="Lepere C."/>
            <person name="Malinsky S."/>
            <person name="Nowacki M."/>
            <person name="Nowak J.K."/>
            <person name="Plattner H."/>
            <person name="Poulain J."/>
            <person name="Ruiz F."/>
            <person name="Serrano V."/>
            <person name="Zagulski M."/>
            <person name="Dessen P."/>
            <person name="Betermier M."/>
            <person name="Weissenbach J."/>
            <person name="Scarpelli C."/>
            <person name="Schachter V."/>
            <person name="Sperling L."/>
            <person name="Meyer E."/>
            <person name="Cohen J."/>
            <person name="Wincker P."/>
        </authorList>
    </citation>
    <scope>NUCLEOTIDE SEQUENCE [LARGE SCALE GENOMIC DNA]</scope>
    <source>
        <strain evidence="5 6">Stock d4-2</strain>
    </source>
</reference>
<keyword evidence="4" id="KW-1133">Transmembrane helix</keyword>
<evidence type="ECO:0000256" key="4">
    <source>
        <dbReference type="SAM" id="Phobius"/>
    </source>
</evidence>
<dbReference type="Proteomes" id="UP000000600">
    <property type="component" value="Unassembled WGS sequence"/>
</dbReference>
<dbReference type="GeneID" id="5021136"/>
<name>A0CAY7_PARTE</name>
<evidence type="ECO:0008006" key="7">
    <source>
        <dbReference type="Google" id="ProtNLM"/>
    </source>
</evidence>
<feature type="transmembrane region" description="Helical" evidence="4">
    <location>
        <begin position="300"/>
        <end position="320"/>
    </location>
</feature>
<keyword evidence="1" id="KW-0732">Signal</keyword>
<feature type="transmembrane region" description="Helical" evidence="4">
    <location>
        <begin position="435"/>
        <end position="454"/>
    </location>
</feature>
<dbReference type="PANTHER" id="PTHR38934">
    <property type="entry name" value="HYPHALLY REGULATED CELL WALL PROTEIN 1"/>
    <property type="match status" value="1"/>
</dbReference>
<evidence type="ECO:0000256" key="3">
    <source>
        <dbReference type="ARBA" id="ARBA00023157"/>
    </source>
</evidence>
<accession>A0CAY7</accession>
<organism evidence="5 6">
    <name type="scientific">Paramecium tetraurelia</name>
    <dbReference type="NCBI Taxonomy" id="5888"/>
    <lineage>
        <taxon>Eukaryota</taxon>
        <taxon>Sar</taxon>
        <taxon>Alveolata</taxon>
        <taxon>Ciliophora</taxon>
        <taxon>Intramacronucleata</taxon>
        <taxon>Oligohymenophorea</taxon>
        <taxon>Peniculida</taxon>
        <taxon>Parameciidae</taxon>
        <taxon>Paramecium</taxon>
    </lineage>
</organism>
<evidence type="ECO:0000256" key="2">
    <source>
        <dbReference type="ARBA" id="ARBA00022737"/>
    </source>
</evidence>
<dbReference type="InterPro" id="IPR011936">
    <property type="entry name" value="Myxo_disulph_rpt"/>
</dbReference>
<dbReference type="EMBL" id="CT868055">
    <property type="protein sequence ID" value="CAK67954.1"/>
    <property type="molecule type" value="Genomic_DNA"/>
</dbReference>
<dbReference type="HOGENOM" id="CLU_517282_0_0_1"/>
<proteinExistence type="predicted"/>
<dbReference type="PANTHER" id="PTHR38934:SF6">
    <property type="entry name" value="CHROMOSOME UNDETERMINED SCAFFOLD_176, WHOLE GENOME SHOTGUN SEQUENCE"/>
    <property type="match status" value="1"/>
</dbReference>
<evidence type="ECO:0000313" key="5">
    <source>
        <dbReference type="EMBL" id="CAK67954.1"/>
    </source>
</evidence>
<dbReference type="InParanoid" id="A0CAY7"/>
<feature type="transmembrane region" description="Helical" evidence="4">
    <location>
        <begin position="394"/>
        <end position="415"/>
    </location>
</feature>
<keyword evidence="6" id="KW-1185">Reference proteome</keyword>
<sequence length="527" mass="61749">MICENNICIQQFTDANKSTNYNNNNNTYYYNNPLENFIQAKCGDGDINQNELCDDGNLIDGDGCDSDCQPSKNSICYLNECIQIYHPVPQLKFVKSIENCQILSLTYDQKIRLSLNNTLEQYLNSLSGSVVNTKVNVSIEANIKPSQELDYAEIIIQILYLERAVDPIFILDFLDLSIIINEQELEQEYQQIQMQLASPNLLSIEEQRTTGSIILFSEYQLQIIAGLWKILNNMQMLYYYKYINIIKGQNLIKFFDTFKIIQLANFYEFIGFQPQSFIFFDVSQENSPSIFEDDGRSSNFLSAFLEVFSIFFLAYFSHLFSQIIIKKLLKCISQFNTESPKLYQLKVLKQLTKICKKHYGIQFKAQFKVIFQSLIYEYVINMMLSFQYQNNYNLQGIISLTLKIMLLILIIQYLINKQNQRFSEFQYTYSCIQKIIFSIILVGCFECPIIQIQLCAINELCYFSFLFIKRNELEKFEGFKKQFKHLTFFFMNVIYSIHEFSKKNPPNLITLGWIQIGIMSFNLSTLL</sequence>
<dbReference type="NCBIfam" id="TIGR02232">
    <property type="entry name" value="myxo_disulf_rpt"/>
    <property type="match status" value="1"/>
</dbReference>
<dbReference type="RefSeq" id="XP_001435351.1">
    <property type="nucleotide sequence ID" value="XM_001435314.1"/>
</dbReference>
<dbReference type="OrthoDB" id="547082at2759"/>
<evidence type="ECO:0000313" key="6">
    <source>
        <dbReference type="Proteomes" id="UP000000600"/>
    </source>
</evidence>